<sequence>MKQEHIRRSALADLFLDTPLCNAHTTGTDILWAGLPMVTRPLEKMATRVAGSLCLATGLGDEMIVSSMKEYEEKAVSRELNRPKLQSLTNRLKAGRLTCPLFDTERWVRNLERAYFKMWNIHCSGQQPHHFKVAENDFDFPYDR</sequence>
<protein>
    <submittedName>
        <fullName evidence="6">UDP-N-ACETYLGLUCOSAMINE--PEPTIDE N-ACETYLGLUCOSAMINYLTRANSFERASE 110 kDa SUBUNIT</fullName>
    </submittedName>
</protein>
<dbReference type="InterPro" id="IPR037919">
    <property type="entry name" value="OGT"/>
</dbReference>
<dbReference type="FunFam" id="3.40.50.11380:FF:000003">
    <property type="entry name" value="probable UDP-N-acetylglucosamine--peptide N-acetylglucosaminyltransferase SEC"/>
    <property type="match status" value="1"/>
</dbReference>
<dbReference type="GO" id="GO:0097363">
    <property type="term" value="F:protein O-acetylglucosaminyltransferase activity"/>
    <property type="evidence" value="ECO:0007669"/>
    <property type="project" value="TreeGrafter"/>
</dbReference>
<dbReference type="Gene3D" id="3.40.50.2000">
    <property type="entry name" value="Glycogen Phosphorylase B"/>
    <property type="match status" value="1"/>
</dbReference>
<evidence type="ECO:0000256" key="1">
    <source>
        <dbReference type="ARBA" id="ARBA00004922"/>
    </source>
</evidence>
<dbReference type="GO" id="GO:0006493">
    <property type="term" value="P:protein O-linked glycosylation"/>
    <property type="evidence" value="ECO:0007669"/>
    <property type="project" value="InterPro"/>
</dbReference>
<dbReference type="InterPro" id="IPR029489">
    <property type="entry name" value="OGT/SEC/SPY_C"/>
</dbReference>
<dbReference type="Proteomes" id="UP001151752">
    <property type="component" value="Chromosome 19"/>
</dbReference>
<comment type="pathway">
    <text evidence="1">Protein modification; protein glycosylation.</text>
</comment>
<feature type="domain" description="O-GlcNAc transferase C-terminal" evidence="5">
    <location>
        <begin position="2"/>
        <end position="111"/>
    </location>
</feature>
<dbReference type="PANTHER" id="PTHR44366">
    <property type="entry name" value="UDP-N-ACETYLGLUCOSAMINE--PEPTIDE N-ACETYLGLUCOSAMINYLTRANSFERASE 110 KDA SUBUNIT"/>
    <property type="match status" value="1"/>
</dbReference>
<keyword evidence="6" id="KW-0328">Glycosyltransferase</keyword>
<organism evidence="6 7">
    <name type="scientific">Salix koriyanagi</name>
    <dbReference type="NCBI Taxonomy" id="2511006"/>
    <lineage>
        <taxon>Eukaryota</taxon>
        <taxon>Viridiplantae</taxon>
        <taxon>Streptophyta</taxon>
        <taxon>Embryophyta</taxon>
        <taxon>Tracheophyta</taxon>
        <taxon>Spermatophyta</taxon>
        <taxon>Magnoliopsida</taxon>
        <taxon>eudicotyledons</taxon>
        <taxon>Gunneridae</taxon>
        <taxon>Pentapetalae</taxon>
        <taxon>rosids</taxon>
        <taxon>fabids</taxon>
        <taxon>Malpighiales</taxon>
        <taxon>Salicaceae</taxon>
        <taxon>Saliceae</taxon>
        <taxon>Salix</taxon>
    </lineage>
</organism>
<dbReference type="AlphaFoldDB" id="A0A9Q0W6L7"/>
<evidence type="ECO:0000313" key="6">
    <source>
        <dbReference type="EMBL" id="KAJ6761641.1"/>
    </source>
</evidence>
<gene>
    <name evidence="6" type="ORF">OIU74_024328</name>
</gene>
<proteinExistence type="predicted"/>
<evidence type="ECO:0000313" key="7">
    <source>
        <dbReference type="Proteomes" id="UP001151752"/>
    </source>
</evidence>
<keyword evidence="4" id="KW-0802">TPR repeat</keyword>
<dbReference type="Pfam" id="PF13844">
    <property type="entry name" value="Glyco_transf_41"/>
    <property type="match status" value="1"/>
</dbReference>
<comment type="caution">
    <text evidence="6">The sequence shown here is derived from an EMBL/GenBank/DDBJ whole genome shotgun (WGS) entry which is preliminary data.</text>
</comment>
<reference evidence="6" key="1">
    <citation type="submission" date="2022-11" db="EMBL/GenBank/DDBJ databases">
        <authorList>
            <person name="Hyden B.L."/>
            <person name="Feng K."/>
            <person name="Yates T."/>
            <person name="Jawdy S."/>
            <person name="Smart L.B."/>
            <person name="Muchero W."/>
        </authorList>
    </citation>
    <scope>NUCLEOTIDE SEQUENCE</scope>
    <source>
        <tissue evidence="6">Shoot tip</tissue>
    </source>
</reference>
<keyword evidence="3" id="KW-0677">Repeat</keyword>
<dbReference type="EMBL" id="JAPFFM010000005">
    <property type="protein sequence ID" value="KAJ6761641.1"/>
    <property type="molecule type" value="Genomic_DNA"/>
</dbReference>
<evidence type="ECO:0000259" key="5">
    <source>
        <dbReference type="Pfam" id="PF13844"/>
    </source>
</evidence>
<keyword evidence="2" id="KW-0808">Transferase</keyword>
<evidence type="ECO:0000256" key="4">
    <source>
        <dbReference type="ARBA" id="ARBA00022803"/>
    </source>
</evidence>
<evidence type="ECO:0000256" key="2">
    <source>
        <dbReference type="ARBA" id="ARBA00022679"/>
    </source>
</evidence>
<reference evidence="6" key="2">
    <citation type="journal article" date="2023" name="Int. J. Mol. Sci.">
        <title>De Novo Assembly and Annotation of 11 Diverse Shrub Willow (Salix) Genomes Reveals Novel Gene Organization in Sex-Linked Regions.</title>
        <authorList>
            <person name="Hyden B."/>
            <person name="Feng K."/>
            <person name="Yates T.B."/>
            <person name="Jawdy S."/>
            <person name="Cereghino C."/>
            <person name="Smart L.B."/>
            <person name="Muchero W."/>
        </authorList>
    </citation>
    <scope>NUCLEOTIDE SEQUENCE</scope>
    <source>
        <tissue evidence="6">Shoot tip</tissue>
    </source>
</reference>
<evidence type="ECO:0000256" key="3">
    <source>
        <dbReference type="ARBA" id="ARBA00022737"/>
    </source>
</evidence>
<keyword evidence="7" id="KW-1185">Reference proteome</keyword>
<dbReference type="PANTHER" id="PTHR44366:SF1">
    <property type="entry name" value="UDP-N-ACETYLGLUCOSAMINE--PEPTIDE N-ACETYLGLUCOSAMINYLTRANSFERASE 110 KDA SUBUNIT"/>
    <property type="match status" value="1"/>
</dbReference>
<accession>A0A9Q0W6L7</accession>
<name>A0A9Q0W6L7_9ROSI</name>